<reference evidence="3" key="1">
    <citation type="submission" date="2016-11" db="EMBL/GenBank/DDBJ databases">
        <authorList>
            <person name="Varghese N."/>
            <person name="Submissions S."/>
        </authorList>
    </citation>
    <scope>NUCLEOTIDE SEQUENCE [LARGE SCALE GENOMIC DNA]</scope>
    <source>
        <strain evidence="3">DSM 25330</strain>
    </source>
</reference>
<dbReference type="Pfam" id="PF25954">
    <property type="entry name" value="Beta-barrel_RND_2"/>
    <property type="match status" value="1"/>
</dbReference>
<sequence length="362" mass="40850">MHNMRLIYHIFIAICFVSCSDNTEKIQPQEQELTEYVYASATIQPDSLYQVYAAVSGILDSNLAEEGDLVSKNQPIIQIINSTPKLNTQNSKLTLDLAKQNYNGSSAILRSIQDEIVAAQIKLNNDSVNYFRQKNLWKQQIGSKAEFDNSKLSYELASNSLKLLQSKYLRTKNELETAVKQAQNNYKTSLIATKDFTVKSKINGKLYALYKEPGEIVNTMEALASIGSKNNFIIELLVDEVDIVKIQVGKDLLMTLDAYKGEIFKGKVSKILPKKDERNQTFKVEAVFERPPKVLYPGLSGEANIIIAKKENVLTIPKAYLIDDNKVKTEKGLIKINKGLQNMDYVEIISGIDKDTYIYKPK</sequence>
<name>A0A1M5UVY0_9FLAO</name>
<evidence type="ECO:0000259" key="1">
    <source>
        <dbReference type="Pfam" id="PF25954"/>
    </source>
</evidence>
<proteinExistence type="predicted"/>
<dbReference type="Proteomes" id="UP000184522">
    <property type="component" value="Unassembled WGS sequence"/>
</dbReference>
<feature type="domain" description="CusB-like beta-barrel" evidence="1">
    <location>
        <begin position="237"/>
        <end position="304"/>
    </location>
</feature>
<dbReference type="PANTHER" id="PTHR30469:SF33">
    <property type="entry name" value="SLR1207 PROTEIN"/>
    <property type="match status" value="1"/>
</dbReference>
<dbReference type="GO" id="GO:1990281">
    <property type="term" value="C:efflux pump complex"/>
    <property type="evidence" value="ECO:0007669"/>
    <property type="project" value="TreeGrafter"/>
</dbReference>
<dbReference type="PANTHER" id="PTHR30469">
    <property type="entry name" value="MULTIDRUG RESISTANCE PROTEIN MDTA"/>
    <property type="match status" value="1"/>
</dbReference>
<dbReference type="STRING" id="1089305.SAMN05444148_2619"/>
<evidence type="ECO:0000313" key="3">
    <source>
        <dbReference type="Proteomes" id="UP000184522"/>
    </source>
</evidence>
<keyword evidence="3" id="KW-1185">Reference proteome</keyword>
<dbReference type="GO" id="GO:0015562">
    <property type="term" value="F:efflux transmembrane transporter activity"/>
    <property type="evidence" value="ECO:0007669"/>
    <property type="project" value="TreeGrafter"/>
</dbReference>
<protein>
    <submittedName>
        <fullName evidence="2">Multidrug efflux pump subunit AcrA (Membrane-fusion protein)</fullName>
    </submittedName>
</protein>
<evidence type="ECO:0000313" key="2">
    <source>
        <dbReference type="EMBL" id="SHH67060.1"/>
    </source>
</evidence>
<dbReference type="SUPFAM" id="SSF111369">
    <property type="entry name" value="HlyD-like secretion proteins"/>
    <property type="match status" value="1"/>
</dbReference>
<dbReference type="AlphaFoldDB" id="A0A1M5UVY0"/>
<accession>A0A1M5UVY0</accession>
<dbReference type="Gene3D" id="2.40.30.170">
    <property type="match status" value="1"/>
</dbReference>
<dbReference type="EMBL" id="FQWS01000002">
    <property type="protein sequence ID" value="SHH67060.1"/>
    <property type="molecule type" value="Genomic_DNA"/>
</dbReference>
<gene>
    <name evidence="2" type="ORF">SAMN05444148_2619</name>
</gene>
<dbReference type="InterPro" id="IPR058792">
    <property type="entry name" value="Beta-barrel_RND_2"/>
</dbReference>
<organism evidence="2 3">
    <name type="scientific">Winogradskyella jejuensis</name>
    <dbReference type="NCBI Taxonomy" id="1089305"/>
    <lineage>
        <taxon>Bacteria</taxon>
        <taxon>Pseudomonadati</taxon>
        <taxon>Bacteroidota</taxon>
        <taxon>Flavobacteriia</taxon>
        <taxon>Flavobacteriales</taxon>
        <taxon>Flavobacteriaceae</taxon>
        <taxon>Winogradskyella</taxon>
    </lineage>
</organism>